<dbReference type="GO" id="GO:0046872">
    <property type="term" value="F:metal ion binding"/>
    <property type="evidence" value="ECO:0007669"/>
    <property type="project" value="UniProtKB-KW"/>
</dbReference>
<protein>
    <submittedName>
        <fullName evidence="8">Uncharacterized protein</fullName>
    </submittedName>
</protein>
<keyword evidence="2" id="KW-0862">Zinc</keyword>
<evidence type="ECO:0000256" key="6">
    <source>
        <dbReference type="ARBA" id="ARBA00023242"/>
    </source>
</evidence>
<feature type="region of interest" description="Disordered" evidence="7">
    <location>
        <begin position="194"/>
        <end position="228"/>
    </location>
</feature>
<proteinExistence type="predicted"/>
<evidence type="ECO:0000256" key="2">
    <source>
        <dbReference type="ARBA" id="ARBA00022833"/>
    </source>
</evidence>
<dbReference type="CDD" id="cd12148">
    <property type="entry name" value="fungal_TF_MHR"/>
    <property type="match status" value="1"/>
</dbReference>
<dbReference type="GO" id="GO:0003677">
    <property type="term" value="F:DNA binding"/>
    <property type="evidence" value="ECO:0007669"/>
    <property type="project" value="UniProtKB-KW"/>
</dbReference>
<dbReference type="InterPro" id="IPR051615">
    <property type="entry name" value="Transcr_Regulatory_Elem"/>
</dbReference>
<keyword evidence="6" id="KW-0539">Nucleus</keyword>
<name>A0A8H3CTN7_9AGAM</name>
<keyword evidence="3" id="KW-0805">Transcription regulation</keyword>
<gene>
    <name evidence="8" type="ORF">RDB_LOCUS135237</name>
</gene>
<feature type="compositionally biased region" description="Basic and acidic residues" evidence="7">
    <location>
        <begin position="206"/>
        <end position="221"/>
    </location>
</feature>
<comment type="caution">
    <text evidence="8">The sequence shown here is derived from an EMBL/GenBank/DDBJ whole genome shotgun (WGS) entry which is preliminary data.</text>
</comment>
<dbReference type="AlphaFoldDB" id="A0A8H3CTN7"/>
<evidence type="ECO:0000313" key="8">
    <source>
        <dbReference type="EMBL" id="CAE6496743.1"/>
    </source>
</evidence>
<dbReference type="PANTHER" id="PTHR31313">
    <property type="entry name" value="TY1 ENHANCER ACTIVATOR"/>
    <property type="match status" value="1"/>
</dbReference>
<keyword evidence="4" id="KW-0238">DNA-binding</keyword>
<keyword evidence="1" id="KW-0479">Metal-binding</keyword>
<feature type="region of interest" description="Disordered" evidence="7">
    <location>
        <begin position="11"/>
        <end position="41"/>
    </location>
</feature>
<keyword evidence="5" id="KW-0804">Transcription</keyword>
<dbReference type="Proteomes" id="UP000663843">
    <property type="component" value="Unassembled WGS sequence"/>
</dbReference>
<evidence type="ECO:0000256" key="3">
    <source>
        <dbReference type="ARBA" id="ARBA00023015"/>
    </source>
</evidence>
<dbReference type="PANTHER" id="PTHR31313:SF81">
    <property type="entry name" value="TY1 ENHANCER ACTIVATOR"/>
    <property type="match status" value="1"/>
</dbReference>
<feature type="compositionally biased region" description="Polar residues" evidence="7">
    <location>
        <begin position="194"/>
        <end position="204"/>
    </location>
</feature>
<organism evidence="8 9">
    <name type="scientific">Rhizoctonia solani</name>
    <dbReference type="NCBI Taxonomy" id="456999"/>
    <lineage>
        <taxon>Eukaryota</taxon>
        <taxon>Fungi</taxon>
        <taxon>Dikarya</taxon>
        <taxon>Basidiomycota</taxon>
        <taxon>Agaricomycotina</taxon>
        <taxon>Agaricomycetes</taxon>
        <taxon>Cantharellales</taxon>
        <taxon>Ceratobasidiaceae</taxon>
        <taxon>Rhizoctonia</taxon>
    </lineage>
</organism>
<evidence type="ECO:0000256" key="5">
    <source>
        <dbReference type="ARBA" id="ARBA00023163"/>
    </source>
</evidence>
<dbReference type="EMBL" id="CAJMWT010004825">
    <property type="protein sequence ID" value="CAE6496743.1"/>
    <property type="molecule type" value="Genomic_DNA"/>
</dbReference>
<evidence type="ECO:0000313" key="9">
    <source>
        <dbReference type="Proteomes" id="UP000663843"/>
    </source>
</evidence>
<sequence>MCLHRPFYARTSATEGNNDGRPKSAGEPSRQGGGGGPIHDRSIKMVDRATHKIVQLLRMFEEQHSMTFFPRNMIHVIYECGIALLKEATTVSFAATNKRETALEAVDACLRALRGTSRSWPWAERLANLLEGKLNEGKENNATQPFTSDWTAPGGENDQSGHIFYPLVQGWDQAGLESSSGVPISQLGLELSSHQTHGLGNPTTLEDPRAGHRGPEKYGKSDHRRRIP</sequence>
<evidence type="ECO:0000256" key="4">
    <source>
        <dbReference type="ARBA" id="ARBA00023125"/>
    </source>
</evidence>
<accession>A0A8H3CTN7</accession>
<evidence type="ECO:0000256" key="1">
    <source>
        <dbReference type="ARBA" id="ARBA00022723"/>
    </source>
</evidence>
<reference evidence="8" key="1">
    <citation type="submission" date="2021-01" db="EMBL/GenBank/DDBJ databases">
        <authorList>
            <person name="Kaushik A."/>
        </authorList>
    </citation>
    <scope>NUCLEOTIDE SEQUENCE</scope>
    <source>
        <strain evidence="8">AG2-2IIIB</strain>
    </source>
</reference>
<evidence type="ECO:0000256" key="7">
    <source>
        <dbReference type="SAM" id="MobiDB-lite"/>
    </source>
</evidence>